<comment type="caution">
    <text evidence="2">The sequence shown here is derived from an EMBL/GenBank/DDBJ whole genome shotgun (WGS) entry which is preliminary data.</text>
</comment>
<name>A0A545UEE0_9GAMM</name>
<evidence type="ECO:0000313" key="2">
    <source>
        <dbReference type="EMBL" id="TQV87753.1"/>
    </source>
</evidence>
<dbReference type="EMBL" id="VIKS01000006">
    <property type="protein sequence ID" value="TQV87753.1"/>
    <property type="molecule type" value="Genomic_DNA"/>
</dbReference>
<keyword evidence="3" id="KW-1185">Reference proteome</keyword>
<dbReference type="Proteomes" id="UP000315439">
    <property type="component" value="Unassembled WGS sequence"/>
</dbReference>
<dbReference type="PROSITE" id="PS51257">
    <property type="entry name" value="PROKAR_LIPOPROTEIN"/>
    <property type="match status" value="1"/>
</dbReference>
<gene>
    <name evidence="2" type="ORF">FLL46_10225</name>
</gene>
<dbReference type="RefSeq" id="WP_142893414.1">
    <property type="nucleotide sequence ID" value="NZ_ML660163.1"/>
</dbReference>
<evidence type="ECO:0000256" key="1">
    <source>
        <dbReference type="SAM" id="SignalP"/>
    </source>
</evidence>
<feature type="chain" id="PRO_5021800354" evidence="1">
    <location>
        <begin position="21"/>
        <end position="83"/>
    </location>
</feature>
<evidence type="ECO:0000313" key="3">
    <source>
        <dbReference type="Proteomes" id="UP000315439"/>
    </source>
</evidence>
<dbReference type="AlphaFoldDB" id="A0A545UEE0"/>
<reference evidence="2 3" key="1">
    <citation type="submission" date="2019-07" db="EMBL/GenBank/DDBJ databases">
        <title>Draft genome for Aliikangiella sp. M105.</title>
        <authorList>
            <person name="Wang G."/>
        </authorList>
    </citation>
    <scope>NUCLEOTIDE SEQUENCE [LARGE SCALE GENOMIC DNA]</scope>
    <source>
        <strain evidence="2 3">M105</strain>
    </source>
</reference>
<accession>A0A545UEE0</accession>
<proteinExistence type="predicted"/>
<sequence>MKLFCSVFLLALLLGCSSKSTITLEDASPWVNVLVNVPRAIAASSEEERFSVCNFARPEKRVSCKKKKKKQAEEMAEAIKEDN</sequence>
<keyword evidence="1" id="KW-0732">Signal</keyword>
<feature type="signal peptide" evidence="1">
    <location>
        <begin position="1"/>
        <end position="20"/>
    </location>
</feature>
<organism evidence="2 3">
    <name type="scientific">Aliikangiella coralliicola</name>
    <dbReference type="NCBI Taxonomy" id="2592383"/>
    <lineage>
        <taxon>Bacteria</taxon>
        <taxon>Pseudomonadati</taxon>
        <taxon>Pseudomonadota</taxon>
        <taxon>Gammaproteobacteria</taxon>
        <taxon>Oceanospirillales</taxon>
        <taxon>Pleioneaceae</taxon>
        <taxon>Aliikangiella</taxon>
    </lineage>
</organism>
<protein>
    <submittedName>
        <fullName evidence="2">Uncharacterized protein</fullName>
    </submittedName>
</protein>